<feature type="chain" id="PRO_5040196079" evidence="2">
    <location>
        <begin position="21"/>
        <end position="115"/>
    </location>
</feature>
<accession>A0A9P0H1U2</accession>
<feature type="signal peptide" evidence="2">
    <location>
        <begin position="1"/>
        <end position="20"/>
    </location>
</feature>
<dbReference type="InterPro" id="IPR036728">
    <property type="entry name" value="PBP_GOBP_sf"/>
</dbReference>
<reference evidence="3" key="1">
    <citation type="submission" date="2022-01" db="EMBL/GenBank/DDBJ databases">
        <authorList>
            <person name="King R."/>
        </authorList>
    </citation>
    <scope>NUCLEOTIDE SEQUENCE</scope>
</reference>
<dbReference type="AlphaFoldDB" id="A0A9P0H1U2"/>
<evidence type="ECO:0000313" key="4">
    <source>
        <dbReference type="Proteomes" id="UP001152798"/>
    </source>
</evidence>
<keyword evidence="1" id="KW-0175">Coiled coil</keyword>
<feature type="coiled-coil region" evidence="1">
    <location>
        <begin position="27"/>
        <end position="58"/>
    </location>
</feature>
<dbReference type="SUPFAM" id="SSF47565">
    <property type="entry name" value="Insect pheromone/odorant-binding proteins"/>
    <property type="match status" value="1"/>
</dbReference>
<evidence type="ECO:0000256" key="1">
    <source>
        <dbReference type="SAM" id="Coils"/>
    </source>
</evidence>
<proteinExistence type="predicted"/>
<dbReference type="OrthoDB" id="6611826at2759"/>
<dbReference type="Proteomes" id="UP001152798">
    <property type="component" value="Chromosome 1"/>
</dbReference>
<keyword evidence="4" id="KW-1185">Reference proteome</keyword>
<dbReference type="EMBL" id="OV725077">
    <property type="protein sequence ID" value="CAH1389252.1"/>
    <property type="molecule type" value="Genomic_DNA"/>
</dbReference>
<gene>
    <name evidence="3" type="ORF">NEZAVI_LOCUS691</name>
</gene>
<evidence type="ECO:0000256" key="2">
    <source>
        <dbReference type="SAM" id="SignalP"/>
    </source>
</evidence>
<dbReference type="GO" id="GO:0005549">
    <property type="term" value="F:odorant binding"/>
    <property type="evidence" value="ECO:0007669"/>
    <property type="project" value="InterPro"/>
</dbReference>
<organism evidence="3 4">
    <name type="scientific">Nezara viridula</name>
    <name type="common">Southern green stink bug</name>
    <name type="synonym">Cimex viridulus</name>
    <dbReference type="NCBI Taxonomy" id="85310"/>
    <lineage>
        <taxon>Eukaryota</taxon>
        <taxon>Metazoa</taxon>
        <taxon>Ecdysozoa</taxon>
        <taxon>Arthropoda</taxon>
        <taxon>Hexapoda</taxon>
        <taxon>Insecta</taxon>
        <taxon>Pterygota</taxon>
        <taxon>Neoptera</taxon>
        <taxon>Paraneoptera</taxon>
        <taxon>Hemiptera</taxon>
        <taxon>Heteroptera</taxon>
        <taxon>Panheteroptera</taxon>
        <taxon>Pentatomomorpha</taxon>
        <taxon>Pentatomoidea</taxon>
        <taxon>Pentatomidae</taxon>
        <taxon>Pentatominae</taxon>
        <taxon>Nezara</taxon>
    </lineage>
</organism>
<sequence length="115" mass="13046">MNRSVIVVALVLACTFSCNGFDGRLIGEAMERCKAALEREYEQQKQEFENKKLQETENGKIKDGKIDMNNTLELNEEKVNEISKRCSNVHGTDSKCSLTSEQVKCIMKNAKELQL</sequence>
<evidence type="ECO:0000313" key="3">
    <source>
        <dbReference type="EMBL" id="CAH1389252.1"/>
    </source>
</evidence>
<keyword evidence="2" id="KW-0732">Signal</keyword>
<name>A0A9P0H1U2_NEZVI</name>
<protein>
    <submittedName>
        <fullName evidence="3">Uncharacterized protein</fullName>
    </submittedName>
</protein>